<evidence type="ECO:0000256" key="8">
    <source>
        <dbReference type="ARBA" id="ARBA00023235"/>
    </source>
</evidence>
<dbReference type="SUPFAM" id="SSF51366">
    <property type="entry name" value="Ribulose-phoshate binding barrel"/>
    <property type="match status" value="1"/>
</dbReference>
<dbReference type="CDD" id="cd00405">
    <property type="entry name" value="PRAI"/>
    <property type="match status" value="1"/>
</dbReference>
<comment type="similarity">
    <text evidence="9">Belongs to the TrpF family.</text>
</comment>
<evidence type="ECO:0000313" key="12">
    <source>
        <dbReference type="Proteomes" id="UP000238322"/>
    </source>
</evidence>
<sequence>MPVPDMFRIKICGLTDFENAIAVAHSGADAIGLNFFPGSKRRVDIDIAEKIANFVRGEVQIVGLFVNATEGDIRQTHQRIGFDWIQLHGDESREFAETIYEELHIPIMVASRGSLSRWENSPGSFQPHAFLMDAAVQGAFGGTGQLTDWKLAATWQGVPEVTRFVLAGGLHPKNIAEAIQAVRPSAVDVAGGVEFSGKPGIKDMAKVEAFVSAAQGAFAQIKTS</sequence>
<dbReference type="RefSeq" id="WP_105328341.1">
    <property type="nucleotide sequence ID" value="NZ_PUHY01000004.1"/>
</dbReference>
<accession>A0A2S8G632</accession>
<dbReference type="PANTHER" id="PTHR42894">
    <property type="entry name" value="N-(5'-PHOSPHORIBOSYL)ANTHRANILATE ISOMERASE"/>
    <property type="match status" value="1"/>
</dbReference>
<dbReference type="EMBL" id="PUHY01000004">
    <property type="protein sequence ID" value="PQO39906.1"/>
    <property type="molecule type" value="Genomic_DNA"/>
</dbReference>
<protein>
    <recommendedName>
        <fullName evidence="4 9">N-(5'-phosphoribosyl)anthranilate isomerase</fullName>
        <shortName evidence="9">PRAI</shortName>
        <ecNumber evidence="3 9">5.3.1.24</ecNumber>
    </recommendedName>
</protein>
<organism evidence="11 12">
    <name type="scientific">Blastopirellula marina</name>
    <dbReference type="NCBI Taxonomy" id="124"/>
    <lineage>
        <taxon>Bacteria</taxon>
        <taxon>Pseudomonadati</taxon>
        <taxon>Planctomycetota</taxon>
        <taxon>Planctomycetia</taxon>
        <taxon>Pirellulales</taxon>
        <taxon>Pirellulaceae</taxon>
        <taxon>Blastopirellula</taxon>
    </lineage>
</organism>
<evidence type="ECO:0000259" key="10">
    <source>
        <dbReference type="Pfam" id="PF00697"/>
    </source>
</evidence>
<evidence type="ECO:0000313" key="11">
    <source>
        <dbReference type="EMBL" id="PQO39906.1"/>
    </source>
</evidence>
<dbReference type="PANTHER" id="PTHR42894:SF1">
    <property type="entry name" value="N-(5'-PHOSPHORIBOSYL)ANTHRANILATE ISOMERASE"/>
    <property type="match status" value="1"/>
</dbReference>
<dbReference type="InterPro" id="IPR011060">
    <property type="entry name" value="RibuloseP-bd_barrel"/>
</dbReference>
<dbReference type="InterPro" id="IPR001240">
    <property type="entry name" value="PRAI_dom"/>
</dbReference>
<evidence type="ECO:0000256" key="4">
    <source>
        <dbReference type="ARBA" id="ARBA00022272"/>
    </source>
</evidence>
<dbReference type="Proteomes" id="UP000238322">
    <property type="component" value="Unassembled WGS sequence"/>
</dbReference>
<dbReference type="EC" id="5.3.1.24" evidence="3 9"/>
<evidence type="ECO:0000256" key="3">
    <source>
        <dbReference type="ARBA" id="ARBA00012572"/>
    </source>
</evidence>
<name>A0A2S8G632_9BACT</name>
<dbReference type="InterPro" id="IPR044643">
    <property type="entry name" value="TrpF_fam"/>
</dbReference>
<dbReference type="Gene3D" id="3.20.20.70">
    <property type="entry name" value="Aldolase class I"/>
    <property type="match status" value="1"/>
</dbReference>
<comment type="catalytic activity">
    <reaction evidence="1 9">
        <text>N-(5-phospho-beta-D-ribosyl)anthranilate = 1-(2-carboxyphenylamino)-1-deoxy-D-ribulose 5-phosphate</text>
        <dbReference type="Rhea" id="RHEA:21540"/>
        <dbReference type="ChEBI" id="CHEBI:18277"/>
        <dbReference type="ChEBI" id="CHEBI:58613"/>
        <dbReference type="EC" id="5.3.1.24"/>
    </reaction>
</comment>
<dbReference type="InterPro" id="IPR013785">
    <property type="entry name" value="Aldolase_TIM"/>
</dbReference>
<gene>
    <name evidence="9" type="primary">trpF</name>
    <name evidence="11" type="ORF">C5Y83_04005</name>
</gene>
<evidence type="ECO:0000256" key="6">
    <source>
        <dbReference type="ARBA" id="ARBA00022822"/>
    </source>
</evidence>
<evidence type="ECO:0000256" key="2">
    <source>
        <dbReference type="ARBA" id="ARBA00004664"/>
    </source>
</evidence>
<evidence type="ECO:0000256" key="7">
    <source>
        <dbReference type="ARBA" id="ARBA00023141"/>
    </source>
</evidence>
<reference evidence="11 12" key="1">
    <citation type="submission" date="2018-02" db="EMBL/GenBank/DDBJ databases">
        <title>Comparative genomes isolates from brazilian mangrove.</title>
        <authorList>
            <person name="Araujo J.E."/>
            <person name="Taketani R.G."/>
            <person name="Silva M.C.P."/>
            <person name="Loureco M.V."/>
            <person name="Andreote F.D."/>
        </authorList>
    </citation>
    <scope>NUCLEOTIDE SEQUENCE [LARGE SCALE GENOMIC DNA]</scope>
    <source>
        <strain evidence="11 12">Hex-1 MGV</strain>
    </source>
</reference>
<dbReference type="UniPathway" id="UPA00035">
    <property type="reaction ID" value="UER00042"/>
</dbReference>
<dbReference type="GO" id="GO:0004640">
    <property type="term" value="F:phosphoribosylanthranilate isomerase activity"/>
    <property type="evidence" value="ECO:0007669"/>
    <property type="project" value="UniProtKB-UniRule"/>
</dbReference>
<feature type="domain" description="N-(5'phosphoribosyl) anthranilate isomerase (PRAI)" evidence="10">
    <location>
        <begin position="9"/>
        <end position="212"/>
    </location>
</feature>
<keyword evidence="5 9" id="KW-0028">Amino-acid biosynthesis</keyword>
<keyword evidence="7 9" id="KW-0057">Aromatic amino acid biosynthesis</keyword>
<comment type="caution">
    <text evidence="11">The sequence shown here is derived from an EMBL/GenBank/DDBJ whole genome shotgun (WGS) entry which is preliminary data.</text>
</comment>
<evidence type="ECO:0000256" key="9">
    <source>
        <dbReference type="HAMAP-Rule" id="MF_00135"/>
    </source>
</evidence>
<comment type="pathway">
    <text evidence="2 9">Amino-acid biosynthesis; L-tryptophan biosynthesis; L-tryptophan from chorismate: step 3/5.</text>
</comment>
<dbReference type="AlphaFoldDB" id="A0A2S8G632"/>
<dbReference type="Pfam" id="PF00697">
    <property type="entry name" value="PRAI"/>
    <property type="match status" value="1"/>
</dbReference>
<dbReference type="OrthoDB" id="9786954at2"/>
<dbReference type="HAMAP" id="MF_00135">
    <property type="entry name" value="PRAI"/>
    <property type="match status" value="1"/>
</dbReference>
<keyword evidence="6 9" id="KW-0822">Tryptophan biosynthesis</keyword>
<dbReference type="GO" id="GO:0000162">
    <property type="term" value="P:L-tryptophan biosynthetic process"/>
    <property type="evidence" value="ECO:0007669"/>
    <property type="project" value="UniProtKB-UniRule"/>
</dbReference>
<keyword evidence="8 9" id="KW-0413">Isomerase</keyword>
<evidence type="ECO:0000256" key="1">
    <source>
        <dbReference type="ARBA" id="ARBA00001164"/>
    </source>
</evidence>
<evidence type="ECO:0000256" key="5">
    <source>
        <dbReference type="ARBA" id="ARBA00022605"/>
    </source>
</evidence>
<proteinExistence type="inferred from homology"/>